<keyword evidence="4" id="KW-1185">Reference proteome</keyword>
<evidence type="ECO:0000256" key="2">
    <source>
        <dbReference type="SAM" id="SignalP"/>
    </source>
</evidence>
<evidence type="ECO:0000313" key="3">
    <source>
        <dbReference type="EMBL" id="KDP35393.1"/>
    </source>
</evidence>
<protein>
    <recommendedName>
        <fullName evidence="5">Secreted protein</fullName>
    </recommendedName>
</protein>
<feature type="signal peptide" evidence="2">
    <location>
        <begin position="1"/>
        <end position="21"/>
    </location>
</feature>
<dbReference type="AlphaFoldDB" id="A0A067KK68"/>
<accession>A0A067KK68</accession>
<proteinExistence type="predicted"/>
<feature type="region of interest" description="Disordered" evidence="1">
    <location>
        <begin position="26"/>
        <end position="51"/>
    </location>
</feature>
<reference evidence="3 4" key="1">
    <citation type="journal article" date="2014" name="PLoS ONE">
        <title>Global Analysis of Gene Expression Profiles in Physic Nut (Jatropha curcas L.) Seedlings Exposed to Salt Stress.</title>
        <authorList>
            <person name="Zhang L."/>
            <person name="Zhang C."/>
            <person name="Wu P."/>
            <person name="Chen Y."/>
            <person name="Li M."/>
            <person name="Jiang H."/>
            <person name="Wu G."/>
        </authorList>
    </citation>
    <scope>NUCLEOTIDE SEQUENCE [LARGE SCALE GENOMIC DNA]</scope>
    <source>
        <strain evidence="4">cv. GZQX0401</strain>
        <tissue evidence="3">Young leaves</tissue>
    </source>
</reference>
<dbReference type="Proteomes" id="UP000027138">
    <property type="component" value="Unassembled WGS sequence"/>
</dbReference>
<name>A0A067KK68_JATCU</name>
<feature type="chain" id="PRO_5001639664" description="Secreted protein" evidence="2">
    <location>
        <begin position="22"/>
        <end position="97"/>
    </location>
</feature>
<dbReference type="EMBL" id="KK914488">
    <property type="protein sequence ID" value="KDP35393.1"/>
    <property type="molecule type" value="Genomic_DNA"/>
</dbReference>
<gene>
    <name evidence="3" type="ORF">JCGZ_10377</name>
</gene>
<evidence type="ECO:0000256" key="1">
    <source>
        <dbReference type="SAM" id="MobiDB-lite"/>
    </source>
</evidence>
<evidence type="ECO:0000313" key="4">
    <source>
        <dbReference type="Proteomes" id="UP000027138"/>
    </source>
</evidence>
<sequence>MRLYLLRVATAALGFAATVRTERERVGAMPPLRPPGVAGERRKRLRRGPDRGKVAALPATVALAGIERREGWRRRSCYGEEVQVLVVRKMGGGEGGG</sequence>
<organism evidence="3 4">
    <name type="scientific">Jatropha curcas</name>
    <name type="common">Barbados nut</name>
    <dbReference type="NCBI Taxonomy" id="180498"/>
    <lineage>
        <taxon>Eukaryota</taxon>
        <taxon>Viridiplantae</taxon>
        <taxon>Streptophyta</taxon>
        <taxon>Embryophyta</taxon>
        <taxon>Tracheophyta</taxon>
        <taxon>Spermatophyta</taxon>
        <taxon>Magnoliopsida</taxon>
        <taxon>eudicotyledons</taxon>
        <taxon>Gunneridae</taxon>
        <taxon>Pentapetalae</taxon>
        <taxon>rosids</taxon>
        <taxon>fabids</taxon>
        <taxon>Malpighiales</taxon>
        <taxon>Euphorbiaceae</taxon>
        <taxon>Crotonoideae</taxon>
        <taxon>Jatropheae</taxon>
        <taxon>Jatropha</taxon>
    </lineage>
</organism>
<keyword evidence="2" id="KW-0732">Signal</keyword>
<evidence type="ECO:0008006" key="5">
    <source>
        <dbReference type="Google" id="ProtNLM"/>
    </source>
</evidence>